<dbReference type="EMBL" id="MCFL01000220">
    <property type="protein sequence ID" value="ORZ29344.1"/>
    <property type="molecule type" value="Genomic_DNA"/>
</dbReference>
<accession>A0A1Y2H5R2</accession>
<proteinExistence type="predicted"/>
<dbReference type="AlphaFoldDB" id="A0A1Y2H5R2"/>
<feature type="region of interest" description="Disordered" evidence="1">
    <location>
        <begin position="34"/>
        <end position="69"/>
    </location>
</feature>
<evidence type="ECO:0000313" key="2">
    <source>
        <dbReference type="EMBL" id="ORZ29344.1"/>
    </source>
</evidence>
<name>A0A1Y2H5R2_9FUNG</name>
<dbReference type="SUPFAM" id="SSF57756">
    <property type="entry name" value="Retrovirus zinc finger-like domains"/>
    <property type="match status" value="1"/>
</dbReference>
<reference evidence="2 3" key="1">
    <citation type="submission" date="2016-07" db="EMBL/GenBank/DDBJ databases">
        <title>Pervasive Adenine N6-methylation of Active Genes in Fungi.</title>
        <authorList>
            <consortium name="DOE Joint Genome Institute"/>
            <person name="Mondo S.J."/>
            <person name="Dannebaum R.O."/>
            <person name="Kuo R.C."/>
            <person name="Labutti K."/>
            <person name="Haridas S."/>
            <person name="Kuo A."/>
            <person name="Salamov A."/>
            <person name="Ahrendt S.R."/>
            <person name="Lipzen A."/>
            <person name="Sullivan W."/>
            <person name="Andreopoulos W.B."/>
            <person name="Clum A."/>
            <person name="Lindquist E."/>
            <person name="Daum C."/>
            <person name="Ramamoorthy G.K."/>
            <person name="Gryganskyi A."/>
            <person name="Culley D."/>
            <person name="Magnuson J.K."/>
            <person name="James T.Y."/>
            <person name="O'Malley M.A."/>
            <person name="Stajich J.E."/>
            <person name="Spatafora J.W."/>
            <person name="Visel A."/>
            <person name="Grigoriev I.V."/>
        </authorList>
    </citation>
    <scope>NUCLEOTIDE SEQUENCE [LARGE SCALE GENOMIC DNA]</scope>
    <source>
        <strain evidence="2 3">PL171</strain>
    </source>
</reference>
<feature type="region of interest" description="Disordered" evidence="1">
    <location>
        <begin position="127"/>
        <end position="152"/>
    </location>
</feature>
<organism evidence="2 3">
    <name type="scientific">Catenaria anguillulae PL171</name>
    <dbReference type="NCBI Taxonomy" id="765915"/>
    <lineage>
        <taxon>Eukaryota</taxon>
        <taxon>Fungi</taxon>
        <taxon>Fungi incertae sedis</taxon>
        <taxon>Blastocladiomycota</taxon>
        <taxon>Blastocladiomycetes</taxon>
        <taxon>Blastocladiales</taxon>
        <taxon>Catenariaceae</taxon>
        <taxon>Catenaria</taxon>
    </lineage>
</organism>
<evidence type="ECO:0000313" key="3">
    <source>
        <dbReference type="Proteomes" id="UP000193411"/>
    </source>
</evidence>
<comment type="caution">
    <text evidence="2">The sequence shown here is derived from an EMBL/GenBank/DDBJ whole genome shotgun (WGS) entry which is preliminary data.</text>
</comment>
<gene>
    <name evidence="2" type="ORF">BCR44DRAFT_77931</name>
</gene>
<keyword evidence="3" id="KW-1185">Reference proteome</keyword>
<dbReference type="InterPro" id="IPR036875">
    <property type="entry name" value="Znf_CCHC_sf"/>
</dbReference>
<dbReference type="GO" id="GO:0003676">
    <property type="term" value="F:nucleic acid binding"/>
    <property type="evidence" value="ECO:0007669"/>
    <property type="project" value="InterPro"/>
</dbReference>
<feature type="compositionally biased region" description="Polar residues" evidence="1">
    <location>
        <begin position="140"/>
        <end position="149"/>
    </location>
</feature>
<protein>
    <recommendedName>
        <fullName evidence="4">CCHC-type domain-containing protein</fullName>
    </recommendedName>
</protein>
<dbReference type="GO" id="GO:0008270">
    <property type="term" value="F:zinc ion binding"/>
    <property type="evidence" value="ECO:0007669"/>
    <property type="project" value="InterPro"/>
</dbReference>
<feature type="compositionally biased region" description="Low complexity" evidence="1">
    <location>
        <begin position="39"/>
        <end position="51"/>
    </location>
</feature>
<sequence>MFRRFRFALAPCEFETLSDVCAALRIGMYAPDRDRSARSPAFGKSWSSSSSKDSRTQSGGGRSWHGKSSFSGASTYPSAPRHHCGFCSIKGHFAKDCRSKNLFLSKGENPPNRHPLFKENIERTKNRDIGTNSNTNNTSDRNGGCNNNYRPRKPGNLVAQVEETKPKDEIALAVHLERWSFDFHGPIAAASIGDARVQFLIDTGATISCMSVDLTYRAPH</sequence>
<evidence type="ECO:0008006" key="4">
    <source>
        <dbReference type="Google" id="ProtNLM"/>
    </source>
</evidence>
<dbReference type="Proteomes" id="UP000193411">
    <property type="component" value="Unassembled WGS sequence"/>
</dbReference>
<evidence type="ECO:0000256" key="1">
    <source>
        <dbReference type="SAM" id="MobiDB-lite"/>
    </source>
</evidence>